<keyword evidence="2" id="KW-1185">Reference proteome</keyword>
<gene>
    <name evidence="3" type="primary">LOC104602569</name>
</gene>
<evidence type="ECO:0000256" key="1">
    <source>
        <dbReference type="SAM" id="MobiDB-lite"/>
    </source>
</evidence>
<feature type="compositionally biased region" description="Basic and acidic residues" evidence="1">
    <location>
        <begin position="91"/>
        <end position="105"/>
    </location>
</feature>
<sequence length="126" mass="13814">MASAISRNTYCCFIRRSLLFYSQHHSKLIKASSPYIQRFHGVPDIPPFGANPDPAIPSVSYLGYGTQSCTVIQRCLCNSTTVNPENIAPKKPVESNHEESEKSGESQRTGETGKPVRLFGAGLFHG</sequence>
<organism evidence="2 3">
    <name type="scientific">Nelumbo nucifera</name>
    <name type="common">Sacred lotus</name>
    <dbReference type="NCBI Taxonomy" id="4432"/>
    <lineage>
        <taxon>Eukaryota</taxon>
        <taxon>Viridiplantae</taxon>
        <taxon>Streptophyta</taxon>
        <taxon>Embryophyta</taxon>
        <taxon>Tracheophyta</taxon>
        <taxon>Spermatophyta</taxon>
        <taxon>Magnoliopsida</taxon>
        <taxon>Proteales</taxon>
        <taxon>Nelumbonaceae</taxon>
        <taxon>Nelumbo</taxon>
    </lineage>
</organism>
<evidence type="ECO:0000313" key="2">
    <source>
        <dbReference type="Proteomes" id="UP000189703"/>
    </source>
</evidence>
<reference evidence="3" key="1">
    <citation type="submission" date="2025-08" db="UniProtKB">
        <authorList>
            <consortium name="RefSeq"/>
        </authorList>
    </citation>
    <scope>IDENTIFICATION</scope>
</reference>
<protein>
    <submittedName>
        <fullName evidence="3">Uncharacterized protein LOC104602569</fullName>
    </submittedName>
</protein>
<name>A0A1U8ACL0_NELNU</name>
<dbReference type="RefSeq" id="XP_010264599.1">
    <property type="nucleotide sequence ID" value="XM_010266297.2"/>
</dbReference>
<evidence type="ECO:0000313" key="3">
    <source>
        <dbReference type="RefSeq" id="XP_010264599.1"/>
    </source>
</evidence>
<dbReference type="AlphaFoldDB" id="A0A1U8ACL0"/>
<dbReference type="Proteomes" id="UP000189703">
    <property type="component" value="Unplaced"/>
</dbReference>
<proteinExistence type="predicted"/>
<dbReference type="KEGG" id="nnu:104602569"/>
<dbReference type="InParanoid" id="A0A1U8ACL0"/>
<dbReference type="GeneID" id="104602569"/>
<feature type="region of interest" description="Disordered" evidence="1">
    <location>
        <begin position="82"/>
        <end position="126"/>
    </location>
</feature>
<accession>A0A1U8ACL0</accession>